<comment type="caution">
    <text evidence="13">The sequence shown here is derived from an EMBL/GenBank/DDBJ whole genome shotgun (WGS) entry which is preliminary data.</text>
</comment>
<dbReference type="OrthoDB" id="1741314at2759"/>
<feature type="transmembrane region" description="Helical" evidence="11">
    <location>
        <begin position="354"/>
        <end position="378"/>
    </location>
</feature>
<protein>
    <recommendedName>
        <fullName evidence="12">G-protein coupled receptors family 1 profile domain-containing protein</fullName>
    </recommendedName>
</protein>
<evidence type="ECO:0000256" key="10">
    <source>
        <dbReference type="ARBA" id="ARBA00023224"/>
    </source>
</evidence>
<feature type="transmembrane region" description="Helical" evidence="11">
    <location>
        <begin position="448"/>
        <end position="472"/>
    </location>
</feature>
<dbReference type="GO" id="GO:0009755">
    <property type="term" value="P:hormone-mediated signaling pathway"/>
    <property type="evidence" value="ECO:0007669"/>
    <property type="project" value="TreeGrafter"/>
</dbReference>
<dbReference type="PANTHER" id="PTHR24372">
    <property type="entry name" value="GLYCOPROTEIN HORMONE RECEPTOR"/>
    <property type="match status" value="1"/>
</dbReference>
<keyword evidence="3" id="KW-0433">Leucine-rich repeat</keyword>
<organism evidence="13 14">
    <name type="scientific">Pocillopora damicornis</name>
    <name type="common">Cauliflower coral</name>
    <name type="synonym">Millepora damicornis</name>
    <dbReference type="NCBI Taxonomy" id="46731"/>
    <lineage>
        <taxon>Eukaryota</taxon>
        <taxon>Metazoa</taxon>
        <taxon>Cnidaria</taxon>
        <taxon>Anthozoa</taxon>
        <taxon>Hexacorallia</taxon>
        <taxon>Scleractinia</taxon>
        <taxon>Astrocoeniina</taxon>
        <taxon>Pocilloporidae</taxon>
        <taxon>Pocillopora</taxon>
    </lineage>
</organism>
<keyword evidence="2" id="KW-1003">Cell membrane</keyword>
<keyword evidence="8 11" id="KW-0472">Membrane</keyword>
<dbReference type="Gene3D" id="3.80.10.10">
    <property type="entry name" value="Ribonuclease Inhibitor"/>
    <property type="match status" value="1"/>
</dbReference>
<dbReference type="InterPro" id="IPR032675">
    <property type="entry name" value="LRR_dom_sf"/>
</dbReference>
<evidence type="ECO:0000256" key="1">
    <source>
        <dbReference type="ARBA" id="ARBA00004651"/>
    </source>
</evidence>
<keyword evidence="5" id="KW-0677">Repeat</keyword>
<accession>A0A3M6UR49</accession>
<dbReference type="PROSITE" id="PS50262">
    <property type="entry name" value="G_PROTEIN_RECEP_F1_2"/>
    <property type="match status" value="1"/>
</dbReference>
<evidence type="ECO:0000256" key="4">
    <source>
        <dbReference type="ARBA" id="ARBA00022692"/>
    </source>
</evidence>
<keyword evidence="6 11" id="KW-1133">Transmembrane helix</keyword>
<feature type="transmembrane region" description="Helical" evidence="11">
    <location>
        <begin position="536"/>
        <end position="561"/>
    </location>
</feature>
<evidence type="ECO:0000313" key="14">
    <source>
        <dbReference type="Proteomes" id="UP000275408"/>
    </source>
</evidence>
<dbReference type="Pfam" id="PF00001">
    <property type="entry name" value="7tm_1"/>
    <property type="match status" value="1"/>
</dbReference>
<dbReference type="Proteomes" id="UP000275408">
    <property type="component" value="Unassembled WGS sequence"/>
</dbReference>
<dbReference type="InterPro" id="IPR000276">
    <property type="entry name" value="GPCR_Rhodpsn"/>
</dbReference>
<dbReference type="PRINTS" id="PR00237">
    <property type="entry name" value="GPCRRHODOPSN"/>
</dbReference>
<evidence type="ECO:0000256" key="11">
    <source>
        <dbReference type="SAM" id="Phobius"/>
    </source>
</evidence>
<dbReference type="Gene3D" id="1.20.1070.10">
    <property type="entry name" value="Rhodopsin 7-helix transmembrane proteins"/>
    <property type="match status" value="1"/>
</dbReference>
<dbReference type="STRING" id="46731.A0A3M6UR49"/>
<feature type="transmembrane region" description="Helical" evidence="11">
    <location>
        <begin position="399"/>
        <end position="419"/>
    </location>
</feature>
<evidence type="ECO:0000256" key="6">
    <source>
        <dbReference type="ARBA" id="ARBA00022989"/>
    </source>
</evidence>
<dbReference type="AlphaFoldDB" id="A0A3M6UR49"/>
<name>A0A3M6UR49_POCDA</name>
<dbReference type="PANTHER" id="PTHR24372:SF77">
    <property type="entry name" value="G-PROTEIN COUPLED RECEPTORS FAMILY 1 PROFILE DOMAIN-CONTAINING PROTEIN"/>
    <property type="match status" value="1"/>
</dbReference>
<feature type="transmembrane region" description="Helical" evidence="11">
    <location>
        <begin position="493"/>
        <end position="516"/>
    </location>
</feature>
<dbReference type="EMBL" id="RCHS01000888">
    <property type="protein sequence ID" value="RMX56203.1"/>
    <property type="molecule type" value="Genomic_DNA"/>
</dbReference>
<keyword evidence="14" id="KW-1185">Reference proteome</keyword>
<feature type="domain" description="G-protein coupled receptors family 1 profile" evidence="12">
    <location>
        <begin position="289"/>
        <end position="559"/>
    </location>
</feature>
<evidence type="ECO:0000256" key="7">
    <source>
        <dbReference type="ARBA" id="ARBA00023040"/>
    </source>
</evidence>
<feature type="non-terminal residue" evidence="13">
    <location>
        <position position="607"/>
    </location>
</feature>
<dbReference type="InterPro" id="IPR017452">
    <property type="entry name" value="GPCR_Rhodpsn_7TM"/>
</dbReference>
<dbReference type="SUPFAM" id="SSF52058">
    <property type="entry name" value="L domain-like"/>
    <property type="match status" value="1"/>
</dbReference>
<keyword evidence="9" id="KW-0675">Receptor</keyword>
<proteinExistence type="predicted"/>
<evidence type="ECO:0000256" key="2">
    <source>
        <dbReference type="ARBA" id="ARBA00022475"/>
    </source>
</evidence>
<dbReference type="SUPFAM" id="SSF81321">
    <property type="entry name" value="Family A G protein-coupled receptor-like"/>
    <property type="match status" value="1"/>
</dbReference>
<keyword evidence="7" id="KW-0297">G-protein coupled receptor</keyword>
<dbReference type="GO" id="GO:0005886">
    <property type="term" value="C:plasma membrane"/>
    <property type="evidence" value="ECO:0007669"/>
    <property type="project" value="UniProtKB-SubCell"/>
</dbReference>
<dbReference type="GO" id="GO:0007189">
    <property type="term" value="P:adenylate cyclase-activating G protein-coupled receptor signaling pathway"/>
    <property type="evidence" value="ECO:0007669"/>
    <property type="project" value="TreeGrafter"/>
</dbReference>
<evidence type="ECO:0000256" key="8">
    <source>
        <dbReference type="ARBA" id="ARBA00023136"/>
    </source>
</evidence>
<evidence type="ECO:0000256" key="3">
    <source>
        <dbReference type="ARBA" id="ARBA00022614"/>
    </source>
</evidence>
<evidence type="ECO:0000256" key="5">
    <source>
        <dbReference type="ARBA" id="ARBA00022737"/>
    </source>
</evidence>
<reference evidence="13 14" key="1">
    <citation type="journal article" date="2018" name="Sci. Rep.">
        <title>Comparative analysis of the Pocillopora damicornis genome highlights role of immune system in coral evolution.</title>
        <authorList>
            <person name="Cunning R."/>
            <person name="Bay R.A."/>
            <person name="Gillette P."/>
            <person name="Baker A.C."/>
            <person name="Traylor-Knowles N."/>
        </authorList>
    </citation>
    <scope>NUCLEOTIDE SEQUENCE [LARGE SCALE GENOMIC DNA]</scope>
    <source>
        <strain evidence="13">RSMAS</strain>
        <tissue evidence="13">Whole animal</tissue>
    </source>
</reference>
<gene>
    <name evidence="13" type="ORF">pdam_00015875</name>
</gene>
<comment type="subcellular location">
    <subcellularLocation>
        <location evidence="1">Cell membrane</location>
        <topology evidence="1">Multi-pass membrane protein</topology>
    </subcellularLocation>
</comment>
<dbReference type="GO" id="GO:0008528">
    <property type="term" value="F:G protein-coupled peptide receptor activity"/>
    <property type="evidence" value="ECO:0007669"/>
    <property type="project" value="TreeGrafter"/>
</dbReference>
<keyword evidence="4 11" id="KW-0812">Transmembrane</keyword>
<evidence type="ECO:0000259" key="12">
    <source>
        <dbReference type="PROSITE" id="PS50262"/>
    </source>
</evidence>
<feature type="transmembrane region" description="Helical" evidence="11">
    <location>
        <begin position="310"/>
        <end position="334"/>
    </location>
</feature>
<feature type="transmembrane region" description="Helical" evidence="11">
    <location>
        <begin position="280"/>
        <end position="298"/>
    </location>
</feature>
<evidence type="ECO:0000313" key="13">
    <source>
        <dbReference type="EMBL" id="RMX56203.1"/>
    </source>
</evidence>
<evidence type="ECO:0000256" key="9">
    <source>
        <dbReference type="ARBA" id="ARBA00023170"/>
    </source>
</evidence>
<sequence length="607" mass="68960">MEHLGQQSNNYYQAIGSFCHSGYHGDKFESVNSPMIDRVIFAILPLFHLRMVTGGWPGNKTFWHSCPAYCNCSFIDYTAMAKCDLQMMDKCENFVLPNNIMMLDLSKNNLVEVPSCVLNRRNNIGVIEEGTFPIMPNLLRLDLSFNDLREWRGDIANTLPSLQTVEFTGNHLYFPEKNLFEVHNLKEIRGITWNINCANCTLINTKILVSSNESDLACIVTSEEYVFSEEIEYGRSLLFVKRGFSPKCLCESDNCVAEEIYLPYELTLNTLPRKLFYTEYILGAIAIILNLVVMFISFGCRSLRTSTSFILLGNISVCDIFMGVYSVLIARYTVYEFIVNAGNYPRMDVFVNDYCTIMGVIFTTAQIVSVSSSLLATVERYLSIVHCMNPGVRLRKTTALKCVTGIWCAAIAYSLLPVFQVGGLRYHGEFTCMMPFVNGPDQQDTSEAGLAVAALLVLFYVISIALYFHIFLHVRKAGMSAGVKRKATLAKNISIMVFTNFIFFISPMVCTLLFVYRSEQLFKAFSISTLRSLKTYFIMLSWAPVVFISFNSCLNPCLCAFRHPKFRKEIKVYVEKLQCSFLRRSQHNLPQVWTLTAAERLELTSTN</sequence>
<keyword evidence="10" id="KW-0807">Transducer</keyword>